<feature type="region of interest" description="Disordered" evidence="1">
    <location>
        <begin position="1"/>
        <end position="24"/>
    </location>
</feature>
<dbReference type="Proteomes" id="UP000031737">
    <property type="component" value="Unassembled WGS sequence"/>
</dbReference>
<sequence>MEHRSLSSTPMLVKKKKGEKRAGCEDVRRQRHGVDSFIGLIVSEPTLDCFFFFVCACLSQRGGGRHTVHFFKK</sequence>
<name>A0A061ISN7_TRYRA</name>
<organism evidence="2 3">
    <name type="scientific">Trypanosoma rangeli SC58</name>
    <dbReference type="NCBI Taxonomy" id="429131"/>
    <lineage>
        <taxon>Eukaryota</taxon>
        <taxon>Discoba</taxon>
        <taxon>Euglenozoa</taxon>
        <taxon>Kinetoplastea</taxon>
        <taxon>Metakinetoplastina</taxon>
        <taxon>Trypanosomatida</taxon>
        <taxon>Trypanosomatidae</taxon>
        <taxon>Trypanosoma</taxon>
        <taxon>Herpetosoma</taxon>
    </lineage>
</organism>
<accession>A0A061ISN7</accession>
<feature type="compositionally biased region" description="Polar residues" evidence="1">
    <location>
        <begin position="1"/>
        <end position="10"/>
    </location>
</feature>
<evidence type="ECO:0000313" key="3">
    <source>
        <dbReference type="Proteomes" id="UP000031737"/>
    </source>
</evidence>
<dbReference type="EMBL" id="AUPL01008824">
    <property type="protein sequence ID" value="ESL04781.1"/>
    <property type="molecule type" value="Genomic_DNA"/>
</dbReference>
<comment type="caution">
    <text evidence="2">The sequence shown here is derived from an EMBL/GenBank/DDBJ whole genome shotgun (WGS) entry which is preliminary data.</text>
</comment>
<dbReference type="VEuPathDB" id="TriTrypDB:TRSC58_07701"/>
<keyword evidence="3" id="KW-1185">Reference proteome</keyword>
<protein>
    <submittedName>
        <fullName evidence="2">Uncharacterized protein</fullName>
    </submittedName>
</protein>
<evidence type="ECO:0000256" key="1">
    <source>
        <dbReference type="SAM" id="MobiDB-lite"/>
    </source>
</evidence>
<reference evidence="2 3" key="1">
    <citation type="submission" date="2013-07" db="EMBL/GenBank/DDBJ databases">
        <authorList>
            <person name="Stoco P.H."/>
            <person name="Wagner G."/>
            <person name="Gerber A."/>
            <person name="Zaha A."/>
            <person name="Thompson C."/>
            <person name="Bartholomeu D.C."/>
            <person name="Luckemeyer D.D."/>
            <person name="Bahia D."/>
            <person name="Loreto E."/>
            <person name="Prestes E.B."/>
            <person name="Lima F.M."/>
            <person name="Rodrigues-Luiz G."/>
            <person name="Vallejo G.A."/>
            <person name="Filho J.F."/>
            <person name="Monteiro K.M."/>
            <person name="Tyler K.M."/>
            <person name="de Almeida L.G."/>
            <person name="Ortiz M.F."/>
            <person name="Siervo M.A."/>
            <person name="de Moraes M.H."/>
            <person name="Cunha O.L."/>
            <person name="Mendonca-Neto R."/>
            <person name="Silva R."/>
            <person name="Teixeira S.M."/>
            <person name="Murta S.M."/>
            <person name="Sincero T.C."/>
            <person name="Mendes T.A."/>
            <person name="Urmenyi T.P."/>
            <person name="Silva V.G."/>
            <person name="da Rocha W.D."/>
            <person name="Andersson B."/>
            <person name="Romanha A.J."/>
            <person name="Steindel M."/>
            <person name="de Vasconcelos A.T."/>
            <person name="Grisard E.C."/>
        </authorList>
    </citation>
    <scope>NUCLEOTIDE SEQUENCE [LARGE SCALE GENOMIC DNA]</scope>
    <source>
        <strain evidence="2 3">SC58</strain>
    </source>
</reference>
<proteinExistence type="predicted"/>
<evidence type="ECO:0000313" key="2">
    <source>
        <dbReference type="EMBL" id="ESL04781.1"/>
    </source>
</evidence>
<dbReference type="AlphaFoldDB" id="A0A061ISN7"/>
<gene>
    <name evidence="2" type="ORF">TRSC58_07701</name>
</gene>